<name>A0A219Y9P1_9CAUD</name>
<sequence length="77" mass="9075">MTEINKGLECPFSLAQLKEHYSFWPLTYETYHSIKHDISRLSWYNIEQGFLNGTDDEYACRAYASDLYRLVKYGGPE</sequence>
<dbReference type="EMBL" id="KY290948">
    <property type="protein sequence ID" value="APU00680.1"/>
    <property type="molecule type" value="Genomic_DNA"/>
</dbReference>
<proteinExistence type="predicted"/>
<reference evidence="1 2" key="1">
    <citation type="journal article" date="2017" name="Sci. Rep.">
        <title>Characterization and diversity of phages infecting Aeromonas salmonicida subsp. salmonicida.</title>
        <authorList>
            <person name="Vincent A.T."/>
            <person name="Paquet V.E."/>
            <person name="Bernatchez A."/>
            <person name="Tremblay D.M."/>
            <person name="Moineau S."/>
            <person name="Charette S.J."/>
        </authorList>
    </citation>
    <scope>NUCLEOTIDE SEQUENCE [LARGE SCALE GENOMIC DNA]</scope>
</reference>
<evidence type="ECO:0000313" key="1">
    <source>
        <dbReference type="EMBL" id="APU00680.1"/>
    </source>
</evidence>
<organism evidence="1 2">
    <name type="scientific">Aeromonas phage 44RR2.8t.2</name>
    <dbReference type="NCBI Taxonomy" id="1932900"/>
    <lineage>
        <taxon>Viruses</taxon>
        <taxon>Duplodnaviria</taxon>
        <taxon>Heunggongvirae</taxon>
        <taxon>Uroviricota</taxon>
        <taxon>Caudoviricetes</taxon>
        <taxon>Pantevenvirales</taxon>
        <taxon>Straboviridae</taxon>
        <taxon>Biquartavirus</taxon>
        <taxon>Biquartavirus 44RR2</taxon>
    </lineage>
</organism>
<protein>
    <submittedName>
        <fullName evidence="1">Uncharacterized protein</fullName>
    </submittedName>
</protein>
<accession>A0A219Y9P1</accession>
<dbReference type="Proteomes" id="UP000222894">
    <property type="component" value="Genome"/>
</dbReference>
<evidence type="ECO:0000313" key="2">
    <source>
        <dbReference type="Proteomes" id="UP000222894"/>
    </source>
</evidence>